<comment type="caution">
    <text evidence="1">The sequence shown here is derived from an EMBL/GenBank/DDBJ whole genome shotgun (WGS) entry which is preliminary data.</text>
</comment>
<reference evidence="1" key="1">
    <citation type="submission" date="2021-06" db="EMBL/GenBank/DDBJ databases">
        <authorList>
            <person name="Kallberg Y."/>
            <person name="Tangrot J."/>
            <person name="Rosling A."/>
        </authorList>
    </citation>
    <scope>NUCLEOTIDE SEQUENCE</scope>
    <source>
        <strain evidence="1">MA461A</strain>
    </source>
</reference>
<dbReference type="EMBL" id="CAJVQC010016691">
    <property type="protein sequence ID" value="CAG8678875.1"/>
    <property type="molecule type" value="Genomic_DNA"/>
</dbReference>
<sequence length="155" mass="17619">TLDDMAVELLEEFKKRNGGGLPDQIVFYRDGVAEGQFEKVMNEEVELLKRALRKFYSPSPSPKLTFIIVQKRHHARFMPVDSKDADPNGNGNCLPGTVVDSGIVVPQYFSFYLQSHASPRGTARSTYYHVILNEGNFSSDEMYELTYKLCFLSVR</sequence>
<name>A0ACA9P0I3_9GLOM</name>
<gene>
    <name evidence="1" type="ORF">RPERSI_LOCUS9016</name>
</gene>
<keyword evidence="2" id="KW-1185">Reference proteome</keyword>
<proteinExistence type="predicted"/>
<evidence type="ECO:0000313" key="1">
    <source>
        <dbReference type="EMBL" id="CAG8678875.1"/>
    </source>
</evidence>
<organism evidence="1 2">
    <name type="scientific">Racocetra persica</name>
    <dbReference type="NCBI Taxonomy" id="160502"/>
    <lineage>
        <taxon>Eukaryota</taxon>
        <taxon>Fungi</taxon>
        <taxon>Fungi incertae sedis</taxon>
        <taxon>Mucoromycota</taxon>
        <taxon>Glomeromycotina</taxon>
        <taxon>Glomeromycetes</taxon>
        <taxon>Diversisporales</taxon>
        <taxon>Gigasporaceae</taxon>
        <taxon>Racocetra</taxon>
    </lineage>
</organism>
<dbReference type="Proteomes" id="UP000789920">
    <property type="component" value="Unassembled WGS sequence"/>
</dbReference>
<feature type="non-terminal residue" evidence="1">
    <location>
        <position position="1"/>
    </location>
</feature>
<accession>A0ACA9P0I3</accession>
<protein>
    <submittedName>
        <fullName evidence="1">33566_t:CDS:1</fullName>
    </submittedName>
</protein>
<evidence type="ECO:0000313" key="2">
    <source>
        <dbReference type="Proteomes" id="UP000789920"/>
    </source>
</evidence>